<evidence type="ECO:0000256" key="1">
    <source>
        <dbReference type="ARBA" id="ARBA00004370"/>
    </source>
</evidence>
<dbReference type="PROSITE" id="PS50111">
    <property type="entry name" value="CHEMOTAXIS_TRANSDUC_2"/>
    <property type="match status" value="1"/>
</dbReference>
<dbReference type="SMART" id="SM00304">
    <property type="entry name" value="HAMP"/>
    <property type="match status" value="1"/>
</dbReference>
<keyword evidence="2" id="KW-0488">Methylation</keyword>
<comment type="similarity">
    <text evidence="3">Belongs to the methyl-accepting chemotaxis (MCP) protein family.</text>
</comment>
<dbReference type="GO" id="GO:0004888">
    <property type="term" value="F:transmembrane signaling receptor activity"/>
    <property type="evidence" value="ECO:0007669"/>
    <property type="project" value="InterPro"/>
</dbReference>
<reference evidence="10" key="1">
    <citation type="submission" date="2021-04" db="EMBL/GenBank/DDBJ databases">
        <title>novel species isolated from subtropical streams in China.</title>
        <authorList>
            <person name="Lu H."/>
        </authorList>
    </citation>
    <scope>NUCLEOTIDE SEQUENCE</scope>
    <source>
        <strain evidence="10">LFS511W</strain>
    </source>
</reference>
<dbReference type="PRINTS" id="PR00260">
    <property type="entry name" value="CHEMTRNSDUCR"/>
</dbReference>
<dbReference type="Gene3D" id="6.10.340.10">
    <property type="match status" value="1"/>
</dbReference>
<gene>
    <name evidence="10" type="ORF">KDM89_17635</name>
</gene>
<dbReference type="CDD" id="cd06225">
    <property type="entry name" value="HAMP"/>
    <property type="match status" value="1"/>
</dbReference>
<dbReference type="Pfam" id="PF00672">
    <property type="entry name" value="HAMP"/>
    <property type="match status" value="1"/>
</dbReference>
<dbReference type="GO" id="GO:0005886">
    <property type="term" value="C:plasma membrane"/>
    <property type="evidence" value="ECO:0007669"/>
    <property type="project" value="TreeGrafter"/>
</dbReference>
<dbReference type="PANTHER" id="PTHR43531">
    <property type="entry name" value="PROTEIN ICFG"/>
    <property type="match status" value="1"/>
</dbReference>
<feature type="coiled-coil region" evidence="5">
    <location>
        <begin position="478"/>
        <end position="509"/>
    </location>
</feature>
<protein>
    <submittedName>
        <fullName evidence="10">MCP four helix bundle domain-containing protein</fullName>
    </submittedName>
</protein>
<proteinExistence type="inferred from homology"/>
<comment type="caution">
    <text evidence="10">The sequence shown here is derived from an EMBL/GenBank/DDBJ whole genome shotgun (WGS) entry which is preliminary data.</text>
</comment>
<evidence type="ECO:0000259" key="8">
    <source>
        <dbReference type="PROSITE" id="PS50111"/>
    </source>
</evidence>
<feature type="domain" description="HAMP" evidence="9">
    <location>
        <begin position="214"/>
        <end position="266"/>
    </location>
</feature>
<keyword evidence="7" id="KW-1133">Transmembrane helix</keyword>
<keyword evidence="5" id="KW-0175">Coiled coil</keyword>
<dbReference type="GO" id="GO:0006935">
    <property type="term" value="P:chemotaxis"/>
    <property type="evidence" value="ECO:0007669"/>
    <property type="project" value="InterPro"/>
</dbReference>
<keyword evidence="7" id="KW-0812">Transmembrane</keyword>
<name>A0A941I7L9_9BURK</name>
<dbReference type="InterPro" id="IPR003660">
    <property type="entry name" value="HAMP_dom"/>
</dbReference>
<keyword evidence="7" id="KW-0472">Membrane</keyword>
<feature type="compositionally biased region" description="Polar residues" evidence="6">
    <location>
        <begin position="531"/>
        <end position="541"/>
    </location>
</feature>
<dbReference type="Pfam" id="PF00015">
    <property type="entry name" value="MCPsignal"/>
    <property type="match status" value="1"/>
</dbReference>
<dbReference type="CDD" id="cd19411">
    <property type="entry name" value="MCP2201-like_sensor"/>
    <property type="match status" value="1"/>
</dbReference>
<feature type="coiled-coil region" evidence="5">
    <location>
        <begin position="120"/>
        <end position="182"/>
    </location>
</feature>
<evidence type="ECO:0000256" key="4">
    <source>
        <dbReference type="PROSITE-ProRule" id="PRU00284"/>
    </source>
</evidence>
<dbReference type="PROSITE" id="PS50885">
    <property type="entry name" value="HAMP"/>
    <property type="match status" value="1"/>
</dbReference>
<dbReference type="InterPro" id="IPR051310">
    <property type="entry name" value="MCP_chemotaxis"/>
</dbReference>
<dbReference type="InterPro" id="IPR024478">
    <property type="entry name" value="HlyB_4HB_MCP"/>
</dbReference>
<feature type="region of interest" description="Disordered" evidence="6">
    <location>
        <begin position="520"/>
        <end position="541"/>
    </location>
</feature>
<accession>A0A941I7L9</accession>
<evidence type="ECO:0000256" key="6">
    <source>
        <dbReference type="SAM" id="MobiDB-lite"/>
    </source>
</evidence>
<sequence>MNTLLSHFSVGKRLSIGFALILTLSALAALVCLIQLNNVASATNQLMQQPLTTERLVSDWYRYIHSGIKRTAAIAKSADPSLAKFFEADQAESSKASAELLKQITELLESEQEKALLKEINTLRDEYLASRNKIVELKKADQADEANQLLEQKFMPVSTAYLKKIEELVKLQRAQIDETAKKIQTDYESSRILLIVLILVSGILAVISAVLLTRSIVRPLQEASLMAAELAQGDLTHTIQTNRQDEIGDLIRSINGIGQGLSRVIGDVRTGTHAIHTAADEIASGNADLSARTESQASSLQETASSMEELTSTVRQNADNARQANQLVVSASEVAQRGGDVVFQVIETMGSIRESSGKIVDIISVIDGIAFQTNILALNAAVEAARAGEQGRGFAVVASEVRSLAQRSAAAAKEIKTLIDDSTGKVEHGARLVDDAGNTMQDIVASVRRVADIMSEITCASQEQSAGIEQVNLAVTQMDEMTQQNAALVEEAAAAAESMRDQAEKLTQLVGQFRIGQAQAPSFHAARTDSGPRQAQPQRLR</sequence>
<evidence type="ECO:0000256" key="7">
    <source>
        <dbReference type="SAM" id="Phobius"/>
    </source>
</evidence>
<dbReference type="SMART" id="SM00283">
    <property type="entry name" value="MA"/>
    <property type="match status" value="1"/>
</dbReference>
<feature type="domain" description="Methyl-accepting transducer" evidence="8">
    <location>
        <begin position="271"/>
        <end position="500"/>
    </location>
</feature>
<dbReference type="SUPFAM" id="SSF58104">
    <property type="entry name" value="Methyl-accepting chemotaxis protein (MCP) signaling domain"/>
    <property type="match status" value="1"/>
</dbReference>
<dbReference type="GO" id="GO:0007165">
    <property type="term" value="P:signal transduction"/>
    <property type="evidence" value="ECO:0007669"/>
    <property type="project" value="UniProtKB-KW"/>
</dbReference>
<evidence type="ECO:0000259" key="9">
    <source>
        <dbReference type="PROSITE" id="PS50885"/>
    </source>
</evidence>
<comment type="subcellular location">
    <subcellularLocation>
        <location evidence="1">Membrane</location>
    </subcellularLocation>
</comment>
<evidence type="ECO:0000256" key="5">
    <source>
        <dbReference type="SAM" id="Coils"/>
    </source>
</evidence>
<dbReference type="EMBL" id="JAGSPN010000016">
    <property type="protein sequence ID" value="MBR7783971.1"/>
    <property type="molecule type" value="Genomic_DNA"/>
</dbReference>
<dbReference type="Gene3D" id="1.10.287.950">
    <property type="entry name" value="Methyl-accepting chemotaxis protein"/>
    <property type="match status" value="1"/>
</dbReference>
<evidence type="ECO:0000256" key="2">
    <source>
        <dbReference type="ARBA" id="ARBA00022481"/>
    </source>
</evidence>
<evidence type="ECO:0000256" key="3">
    <source>
        <dbReference type="ARBA" id="ARBA00029447"/>
    </source>
</evidence>
<dbReference type="InterPro" id="IPR004090">
    <property type="entry name" value="Chemotax_Me-accpt_rcpt"/>
</dbReference>
<dbReference type="CDD" id="cd11386">
    <property type="entry name" value="MCP_signal"/>
    <property type="match status" value="1"/>
</dbReference>
<dbReference type="AlphaFoldDB" id="A0A941I7L9"/>
<evidence type="ECO:0000313" key="10">
    <source>
        <dbReference type="EMBL" id="MBR7783971.1"/>
    </source>
</evidence>
<evidence type="ECO:0000313" key="11">
    <source>
        <dbReference type="Proteomes" id="UP000680067"/>
    </source>
</evidence>
<keyword evidence="11" id="KW-1185">Reference proteome</keyword>
<dbReference type="Pfam" id="PF12729">
    <property type="entry name" value="4HB_MCP_1"/>
    <property type="match status" value="1"/>
</dbReference>
<feature type="transmembrane region" description="Helical" evidence="7">
    <location>
        <begin position="192"/>
        <end position="212"/>
    </location>
</feature>
<dbReference type="RefSeq" id="WP_212689236.1">
    <property type="nucleotide sequence ID" value="NZ_JAGSPN010000016.1"/>
</dbReference>
<dbReference type="InterPro" id="IPR047347">
    <property type="entry name" value="YvaQ-like_sensor"/>
</dbReference>
<dbReference type="InterPro" id="IPR004089">
    <property type="entry name" value="MCPsignal_dom"/>
</dbReference>
<organism evidence="10 11">
    <name type="scientific">Undibacterium luofuense</name>
    <dbReference type="NCBI Taxonomy" id="2828733"/>
    <lineage>
        <taxon>Bacteria</taxon>
        <taxon>Pseudomonadati</taxon>
        <taxon>Pseudomonadota</taxon>
        <taxon>Betaproteobacteria</taxon>
        <taxon>Burkholderiales</taxon>
        <taxon>Oxalobacteraceae</taxon>
        <taxon>Undibacterium</taxon>
    </lineage>
</organism>
<dbReference type="Proteomes" id="UP000680067">
    <property type="component" value="Unassembled WGS sequence"/>
</dbReference>
<dbReference type="FunFam" id="1.10.287.950:FF:000001">
    <property type="entry name" value="Methyl-accepting chemotaxis sensory transducer"/>
    <property type="match status" value="1"/>
</dbReference>
<dbReference type="PANTHER" id="PTHR43531:SF14">
    <property type="entry name" value="METHYL-ACCEPTING CHEMOTAXIS PROTEIN I-RELATED"/>
    <property type="match status" value="1"/>
</dbReference>
<keyword evidence="4" id="KW-0807">Transducer</keyword>